<keyword evidence="4" id="KW-1185">Reference proteome</keyword>
<keyword evidence="1" id="KW-1133">Transmembrane helix</keyword>
<evidence type="ECO:0000256" key="1">
    <source>
        <dbReference type="SAM" id="Phobius"/>
    </source>
</evidence>
<sequence length="67" mass="7809">MLKENSLFSKVASCNDKPSNSMIKWNIEIYLFPKTLSFTILESLGLSFYVCKEKNHSRRKSYTTLNL</sequence>
<gene>
    <name evidence="2" type="ORF">GLYMA_06G266600</name>
</gene>
<dbReference type="Proteomes" id="UP000008827">
    <property type="component" value="Chromosome 6"/>
</dbReference>
<protein>
    <submittedName>
        <fullName evidence="2 3">Uncharacterized protein</fullName>
    </submittedName>
</protein>
<name>A0A0R0JLX7_SOYBN</name>
<accession>A0A0R0JLX7</accession>
<reference evidence="2 3" key="1">
    <citation type="journal article" date="2010" name="Nature">
        <title>Genome sequence of the palaeopolyploid soybean.</title>
        <authorList>
            <person name="Schmutz J."/>
            <person name="Cannon S.B."/>
            <person name="Schlueter J."/>
            <person name="Ma J."/>
            <person name="Mitros T."/>
            <person name="Nelson W."/>
            <person name="Hyten D.L."/>
            <person name="Song Q."/>
            <person name="Thelen J.J."/>
            <person name="Cheng J."/>
            <person name="Xu D."/>
            <person name="Hellsten U."/>
            <person name="May G.D."/>
            <person name="Yu Y."/>
            <person name="Sakurai T."/>
            <person name="Umezawa T."/>
            <person name="Bhattacharyya M.K."/>
            <person name="Sandhu D."/>
            <person name="Valliyodan B."/>
            <person name="Lindquist E."/>
            <person name="Peto M."/>
            <person name="Grant D."/>
            <person name="Shu S."/>
            <person name="Goodstein D."/>
            <person name="Barry K."/>
            <person name="Futrell-Griggs M."/>
            <person name="Abernathy B."/>
            <person name="Du J."/>
            <person name="Tian Z."/>
            <person name="Zhu L."/>
            <person name="Gill N."/>
            <person name="Joshi T."/>
            <person name="Libault M."/>
            <person name="Sethuraman A."/>
            <person name="Zhang X.-C."/>
            <person name="Shinozaki K."/>
            <person name="Nguyen H.T."/>
            <person name="Wing R.A."/>
            <person name="Cregan P."/>
            <person name="Specht J."/>
            <person name="Grimwood J."/>
            <person name="Rokhsar D."/>
            <person name="Stacey G."/>
            <person name="Shoemaker R.C."/>
            <person name="Jackson S.A."/>
        </authorList>
    </citation>
    <scope>NUCLEOTIDE SEQUENCE [LARGE SCALE GENOMIC DNA]</scope>
    <source>
        <strain evidence="3">cv. Williams 82</strain>
        <tissue evidence="2">Callus</tissue>
    </source>
</reference>
<proteinExistence type="predicted"/>
<evidence type="ECO:0000313" key="4">
    <source>
        <dbReference type="Proteomes" id="UP000008827"/>
    </source>
</evidence>
<keyword evidence="1" id="KW-0472">Membrane</keyword>
<evidence type="ECO:0000313" key="3">
    <source>
        <dbReference type="EnsemblPlants" id="KRH55614"/>
    </source>
</evidence>
<dbReference type="Gramene" id="KRH55614">
    <property type="protein sequence ID" value="KRH55614"/>
    <property type="gene ID" value="GLYMA_06G266600"/>
</dbReference>
<dbReference type="EnsemblPlants" id="KRH55614">
    <property type="protein sequence ID" value="KRH55614"/>
    <property type="gene ID" value="GLYMA_06G266600"/>
</dbReference>
<reference evidence="3" key="2">
    <citation type="submission" date="2018-02" db="UniProtKB">
        <authorList>
            <consortium name="EnsemblPlants"/>
        </authorList>
    </citation>
    <scope>IDENTIFICATION</scope>
    <source>
        <strain evidence="3">Williams 82</strain>
    </source>
</reference>
<dbReference type="AlphaFoldDB" id="A0A0R0JLX7"/>
<keyword evidence="1" id="KW-0812">Transmembrane</keyword>
<feature type="transmembrane region" description="Helical" evidence="1">
    <location>
        <begin position="29"/>
        <end position="51"/>
    </location>
</feature>
<organism evidence="2">
    <name type="scientific">Glycine max</name>
    <name type="common">Soybean</name>
    <name type="synonym">Glycine hispida</name>
    <dbReference type="NCBI Taxonomy" id="3847"/>
    <lineage>
        <taxon>Eukaryota</taxon>
        <taxon>Viridiplantae</taxon>
        <taxon>Streptophyta</taxon>
        <taxon>Embryophyta</taxon>
        <taxon>Tracheophyta</taxon>
        <taxon>Spermatophyta</taxon>
        <taxon>Magnoliopsida</taxon>
        <taxon>eudicotyledons</taxon>
        <taxon>Gunneridae</taxon>
        <taxon>Pentapetalae</taxon>
        <taxon>rosids</taxon>
        <taxon>fabids</taxon>
        <taxon>Fabales</taxon>
        <taxon>Fabaceae</taxon>
        <taxon>Papilionoideae</taxon>
        <taxon>50 kb inversion clade</taxon>
        <taxon>NPAAA clade</taxon>
        <taxon>indigoferoid/millettioid clade</taxon>
        <taxon>Phaseoleae</taxon>
        <taxon>Glycine</taxon>
        <taxon>Glycine subgen. Soja</taxon>
    </lineage>
</organism>
<dbReference type="EMBL" id="CM000839">
    <property type="protein sequence ID" value="KRH55614.1"/>
    <property type="molecule type" value="Genomic_DNA"/>
</dbReference>
<dbReference type="InParanoid" id="A0A0R0JLX7"/>
<evidence type="ECO:0000313" key="2">
    <source>
        <dbReference type="EMBL" id="KRH55614.1"/>
    </source>
</evidence>
<reference evidence="2" key="3">
    <citation type="submission" date="2018-07" db="EMBL/GenBank/DDBJ databases">
        <title>WGS assembly of Glycine max.</title>
        <authorList>
            <person name="Schmutz J."/>
            <person name="Cannon S."/>
            <person name="Schlueter J."/>
            <person name="Ma J."/>
            <person name="Mitros T."/>
            <person name="Nelson W."/>
            <person name="Hyten D."/>
            <person name="Song Q."/>
            <person name="Thelen J."/>
            <person name="Cheng J."/>
            <person name="Xu D."/>
            <person name="Hellsten U."/>
            <person name="May G."/>
            <person name="Yu Y."/>
            <person name="Sakurai T."/>
            <person name="Umezawa T."/>
            <person name="Bhattacharyya M."/>
            <person name="Sandhu D."/>
            <person name="Valliyodan B."/>
            <person name="Lindquist E."/>
            <person name="Peto M."/>
            <person name="Grant D."/>
            <person name="Shu S."/>
            <person name="Goodstein D."/>
            <person name="Barry K."/>
            <person name="Futrell-Griggs M."/>
            <person name="Abernathy B."/>
            <person name="Du J."/>
            <person name="Tian Z."/>
            <person name="Zhu L."/>
            <person name="Gill N."/>
            <person name="Joshi T."/>
            <person name="Libault M."/>
            <person name="Sethuraman A."/>
            <person name="Zhang X."/>
            <person name="Shinozaki K."/>
            <person name="Nguyen H."/>
            <person name="Wing R."/>
            <person name="Cregan P."/>
            <person name="Specht J."/>
            <person name="Grimwood J."/>
            <person name="Rokhsar D."/>
            <person name="Stacey G."/>
            <person name="Shoemaker R."/>
            <person name="Jackson S."/>
        </authorList>
    </citation>
    <scope>NUCLEOTIDE SEQUENCE</scope>
    <source>
        <tissue evidence="2">Callus</tissue>
    </source>
</reference>